<dbReference type="Pfam" id="PF01594">
    <property type="entry name" value="AI-2E_transport"/>
    <property type="match status" value="1"/>
</dbReference>
<dbReference type="RefSeq" id="WP_171160047.1">
    <property type="nucleotide sequence ID" value="NZ_CP053073.1"/>
</dbReference>
<evidence type="ECO:0000313" key="7">
    <source>
        <dbReference type="EMBL" id="QJR13469.1"/>
    </source>
</evidence>
<keyword evidence="8" id="KW-1185">Reference proteome</keyword>
<dbReference type="InParanoid" id="A0A6M4H1T6"/>
<feature type="transmembrane region" description="Helical" evidence="6">
    <location>
        <begin position="159"/>
        <end position="179"/>
    </location>
</feature>
<evidence type="ECO:0008006" key="9">
    <source>
        <dbReference type="Google" id="ProtNLM"/>
    </source>
</evidence>
<evidence type="ECO:0000256" key="4">
    <source>
        <dbReference type="ARBA" id="ARBA00022989"/>
    </source>
</evidence>
<dbReference type="Proteomes" id="UP000503096">
    <property type="component" value="Chromosome"/>
</dbReference>
<proteinExistence type="inferred from homology"/>
<feature type="transmembrane region" description="Helical" evidence="6">
    <location>
        <begin position="59"/>
        <end position="80"/>
    </location>
</feature>
<comment type="similarity">
    <text evidence="2">Belongs to the autoinducer-2 exporter (AI-2E) (TC 2.A.86) family.</text>
</comment>
<organism evidence="7 8">
    <name type="scientific">Usitatibacter palustris</name>
    <dbReference type="NCBI Taxonomy" id="2732487"/>
    <lineage>
        <taxon>Bacteria</taxon>
        <taxon>Pseudomonadati</taxon>
        <taxon>Pseudomonadota</taxon>
        <taxon>Betaproteobacteria</taxon>
        <taxon>Nitrosomonadales</taxon>
        <taxon>Usitatibacteraceae</taxon>
        <taxon>Usitatibacter</taxon>
    </lineage>
</organism>
<evidence type="ECO:0000256" key="3">
    <source>
        <dbReference type="ARBA" id="ARBA00022692"/>
    </source>
</evidence>
<comment type="subcellular location">
    <subcellularLocation>
        <location evidence="1">Membrane</location>
        <topology evidence="1">Multi-pass membrane protein</topology>
    </subcellularLocation>
</comment>
<keyword evidence="4 6" id="KW-1133">Transmembrane helix</keyword>
<keyword evidence="3 6" id="KW-0812">Transmembrane</keyword>
<feature type="transmembrane region" description="Helical" evidence="6">
    <location>
        <begin position="30"/>
        <end position="47"/>
    </location>
</feature>
<dbReference type="EMBL" id="CP053073">
    <property type="protein sequence ID" value="QJR13469.1"/>
    <property type="molecule type" value="Genomic_DNA"/>
</dbReference>
<name>A0A6M4H1T6_9PROT</name>
<dbReference type="PANTHER" id="PTHR21716">
    <property type="entry name" value="TRANSMEMBRANE PROTEIN"/>
    <property type="match status" value="1"/>
</dbReference>
<feature type="transmembrane region" description="Helical" evidence="6">
    <location>
        <begin position="282"/>
        <end position="304"/>
    </location>
</feature>
<feature type="transmembrane region" description="Helical" evidence="6">
    <location>
        <begin position="316"/>
        <end position="336"/>
    </location>
</feature>
<dbReference type="GO" id="GO:0016020">
    <property type="term" value="C:membrane"/>
    <property type="evidence" value="ECO:0007669"/>
    <property type="project" value="UniProtKB-SubCell"/>
</dbReference>
<evidence type="ECO:0000256" key="6">
    <source>
        <dbReference type="SAM" id="Phobius"/>
    </source>
</evidence>
<accession>A0A6M4H1T6</accession>
<dbReference type="KEGG" id="upl:DSM104440_00253"/>
<feature type="transmembrane region" description="Helical" evidence="6">
    <location>
        <begin position="245"/>
        <end position="275"/>
    </location>
</feature>
<feature type="transmembrane region" description="Helical" evidence="6">
    <location>
        <begin position="7"/>
        <end position="24"/>
    </location>
</feature>
<reference evidence="7 8" key="1">
    <citation type="submission" date="2020-04" db="EMBL/GenBank/DDBJ databases">
        <title>Usitatibacter rugosus gen. nov., sp. nov. and Usitatibacter palustris sp. nov., novel members of Usitatibacteraceae fam. nov. within the order Nitrosomonadales isolated from soil.</title>
        <authorList>
            <person name="Huber K.J."/>
            <person name="Neumann-Schaal M."/>
            <person name="Geppert A."/>
            <person name="Luckner M."/>
            <person name="Wanner G."/>
            <person name="Overmann J."/>
        </authorList>
    </citation>
    <scope>NUCLEOTIDE SEQUENCE [LARGE SCALE GENOMIC DNA]</scope>
    <source>
        <strain evidence="7 8">Swamp67</strain>
    </source>
</reference>
<evidence type="ECO:0000313" key="8">
    <source>
        <dbReference type="Proteomes" id="UP000503096"/>
    </source>
</evidence>
<protein>
    <recommendedName>
        <fullName evidence="9">AI-2E family transporter</fullName>
    </recommendedName>
</protein>
<dbReference type="PANTHER" id="PTHR21716:SF16">
    <property type="entry name" value="BLL1467 PROTEIN"/>
    <property type="match status" value="1"/>
</dbReference>
<feature type="transmembrane region" description="Helical" evidence="6">
    <location>
        <begin position="218"/>
        <end position="239"/>
    </location>
</feature>
<dbReference type="GO" id="GO:0055085">
    <property type="term" value="P:transmembrane transport"/>
    <property type="evidence" value="ECO:0007669"/>
    <property type="project" value="TreeGrafter"/>
</dbReference>
<evidence type="ECO:0000256" key="2">
    <source>
        <dbReference type="ARBA" id="ARBA00009773"/>
    </source>
</evidence>
<dbReference type="AlphaFoldDB" id="A0A6M4H1T6"/>
<keyword evidence="5 6" id="KW-0472">Membrane</keyword>
<gene>
    <name evidence="7" type="ORF">DSM104440_00253</name>
</gene>
<evidence type="ECO:0000256" key="1">
    <source>
        <dbReference type="ARBA" id="ARBA00004141"/>
    </source>
</evidence>
<dbReference type="InterPro" id="IPR002549">
    <property type="entry name" value="AI-2E-like"/>
</dbReference>
<sequence>METDRKLLWPVWILAGLGAIALLYVAHDFFIPLLVGIVLTYMLRPAVDALVSIRLPRTLASIVVVGITTAACAWGIYSLADEATQLLETLPKAVRTVRVAIQDGRAEQPAAISKVREAANELDKAAAAATGQRAPSSQAPSSTPSVGSRLQEYMVAKGISFFFLLGQALFALLLATYLLSEGDTFKRKMLTVVGPSLTNRKVILRILDDIDRQIQRHMLSVCAANALIGFATAGIFAMLGMENPVLWGVLSALFHFIPYVGQAIITGFSTAAAYLQFGEVSMALAVMGTTLAISIVIGTVLMTWLQSRASRVNTTLLFVVMLFLGWLWGAWGLVLASPVIAIVKSICDHVPAFAPAAAFLAADKVPEPAEPAESPAA</sequence>
<dbReference type="FunCoup" id="A0A6M4H1T6">
    <property type="interactions" value="355"/>
</dbReference>
<evidence type="ECO:0000256" key="5">
    <source>
        <dbReference type="ARBA" id="ARBA00023136"/>
    </source>
</evidence>